<reference evidence="1" key="1">
    <citation type="submission" date="2019-08" db="EMBL/GenBank/DDBJ databases">
        <authorList>
            <person name="Kucharzyk K."/>
            <person name="Murdoch R.W."/>
            <person name="Higgins S."/>
            <person name="Loffler F."/>
        </authorList>
    </citation>
    <scope>NUCLEOTIDE SEQUENCE</scope>
</reference>
<organism evidence="1">
    <name type="scientific">bioreactor metagenome</name>
    <dbReference type="NCBI Taxonomy" id="1076179"/>
    <lineage>
        <taxon>unclassified sequences</taxon>
        <taxon>metagenomes</taxon>
        <taxon>ecological metagenomes</taxon>
    </lineage>
</organism>
<sequence>MRETCIGAYNEFHFENIFEGIGLPESGLFRLNIWYNRTGTEIKISPYVPAEIKKVAVVTCDPDFDYSRKYSDRTALNELLTSASGADEIIIIKNGFVTDTSKANIVFEKDGVLYTPDTFLLNGTMRQYLHKTGKIIEKTIRAEDIPGYEKMYFINALNPLETAPVFNRLPEIQQ</sequence>
<name>A0A645F1V6_9ZZZZ</name>
<evidence type="ECO:0000313" key="1">
    <source>
        <dbReference type="EMBL" id="MPN06604.1"/>
    </source>
</evidence>
<accession>A0A645F1V6</accession>
<comment type="caution">
    <text evidence="1">The sequence shown here is derived from an EMBL/GenBank/DDBJ whole genome shotgun (WGS) entry which is preliminary data.</text>
</comment>
<dbReference type="InterPro" id="IPR001544">
    <property type="entry name" value="Aminotrans_IV"/>
</dbReference>
<dbReference type="InterPro" id="IPR036038">
    <property type="entry name" value="Aminotransferase-like"/>
</dbReference>
<dbReference type="SUPFAM" id="SSF56752">
    <property type="entry name" value="D-aminoacid aminotransferase-like PLP-dependent enzymes"/>
    <property type="match status" value="1"/>
</dbReference>
<protein>
    <recommendedName>
        <fullName evidence="2">Aminodeoxychorismate lyase</fullName>
    </recommendedName>
</protein>
<dbReference type="Gene3D" id="3.20.10.10">
    <property type="entry name" value="D-amino Acid Aminotransferase, subunit A, domain 2"/>
    <property type="match status" value="1"/>
</dbReference>
<dbReference type="GO" id="GO:0003824">
    <property type="term" value="F:catalytic activity"/>
    <property type="evidence" value="ECO:0007669"/>
    <property type="project" value="InterPro"/>
</dbReference>
<dbReference type="EMBL" id="VSSQ01052531">
    <property type="protein sequence ID" value="MPN06604.1"/>
    <property type="molecule type" value="Genomic_DNA"/>
</dbReference>
<dbReference type="AlphaFoldDB" id="A0A645F1V6"/>
<evidence type="ECO:0008006" key="2">
    <source>
        <dbReference type="Google" id="ProtNLM"/>
    </source>
</evidence>
<dbReference type="Pfam" id="PF01063">
    <property type="entry name" value="Aminotran_4"/>
    <property type="match status" value="1"/>
</dbReference>
<gene>
    <name evidence="1" type="ORF">SDC9_153860</name>
</gene>
<dbReference type="InterPro" id="IPR043132">
    <property type="entry name" value="BCAT-like_C"/>
</dbReference>
<proteinExistence type="predicted"/>